<dbReference type="Pfam" id="PF00109">
    <property type="entry name" value="ketoacyl-synt"/>
    <property type="match status" value="1"/>
</dbReference>
<dbReference type="Pfam" id="PF02801">
    <property type="entry name" value="Ketoacyl-synt_C"/>
    <property type="match status" value="1"/>
</dbReference>
<evidence type="ECO:0000256" key="1">
    <source>
        <dbReference type="ARBA" id="ARBA00008467"/>
    </source>
</evidence>
<evidence type="ECO:0000313" key="6">
    <source>
        <dbReference type="Proteomes" id="UP000472335"/>
    </source>
</evidence>
<proteinExistence type="inferred from homology"/>
<dbReference type="PANTHER" id="PTHR11712">
    <property type="entry name" value="POLYKETIDE SYNTHASE-RELATED"/>
    <property type="match status" value="1"/>
</dbReference>
<dbReference type="PANTHER" id="PTHR11712:SF336">
    <property type="entry name" value="3-OXOACYL-[ACYL-CARRIER-PROTEIN] SYNTHASE, MITOCHONDRIAL"/>
    <property type="match status" value="1"/>
</dbReference>
<dbReference type="AlphaFoldDB" id="A0A6G4VE65"/>
<gene>
    <name evidence="5" type="ORF">G5C60_33490</name>
</gene>
<protein>
    <submittedName>
        <fullName evidence="5">Beta-ketoacyl-[acyl-carrier-protein] synthase family protein</fullName>
    </submittedName>
</protein>
<dbReference type="Gene3D" id="3.40.47.10">
    <property type="match status" value="1"/>
</dbReference>
<comment type="caution">
    <text evidence="5">The sequence shown here is derived from an EMBL/GenBank/DDBJ whole genome shotgun (WGS) entry which is preliminary data.</text>
</comment>
<evidence type="ECO:0000313" key="5">
    <source>
        <dbReference type="EMBL" id="NGO12389.1"/>
    </source>
</evidence>
<feature type="domain" description="Ketosynthase family 3 (KS3)" evidence="4">
    <location>
        <begin position="19"/>
        <end position="417"/>
    </location>
</feature>
<dbReference type="SMART" id="SM00825">
    <property type="entry name" value="PKS_KS"/>
    <property type="match status" value="1"/>
</dbReference>
<comment type="similarity">
    <text evidence="1 3">Belongs to the thiolase-like superfamily. Beta-ketoacyl-ACP synthases family.</text>
</comment>
<dbReference type="SUPFAM" id="SSF53901">
    <property type="entry name" value="Thiolase-like"/>
    <property type="match status" value="2"/>
</dbReference>
<evidence type="ECO:0000256" key="3">
    <source>
        <dbReference type="RuleBase" id="RU003694"/>
    </source>
</evidence>
<dbReference type="InterPro" id="IPR014031">
    <property type="entry name" value="Ketoacyl_synth_C"/>
</dbReference>
<dbReference type="InterPro" id="IPR014030">
    <property type="entry name" value="Ketoacyl_synth_N"/>
</dbReference>
<dbReference type="EMBL" id="JAAKZY010000138">
    <property type="protein sequence ID" value="NGO12389.1"/>
    <property type="molecule type" value="Genomic_DNA"/>
</dbReference>
<dbReference type="GO" id="GO:0006633">
    <property type="term" value="P:fatty acid biosynthetic process"/>
    <property type="evidence" value="ECO:0007669"/>
    <property type="project" value="TreeGrafter"/>
</dbReference>
<keyword evidence="2 3" id="KW-0808">Transferase</keyword>
<dbReference type="PROSITE" id="PS52004">
    <property type="entry name" value="KS3_2"/>
    <property type="match status" value="1"/>
</dbReference>
<dbReference type="InterPro" id="IPR020841">
    <property type="entry name" value="PKS_Beta-ketoAc_synthase_dom"/>
</dbReference>
<name>A0A6G4VE65_9ACTN</name>
<dbReference type="Proteomes" id="UP000472335">
    <property type="component" value="Unassembled WGS sequence"/>
</dbReference>
<keyword evidence="6" id="KW-1185">Reference proteome</keyword>
<evidence type="ECO:0000259" key="4">
    <source>
        <dbReference type="PROSITE" id="PS52004"/>
    </source>
</evidence>
<reference evidence="5 6" key="1">
    <citation type="submission" date="2020-02" db="EMBL/GenBank/DDBJ databases">
        <title>Whole-genome analyses of novel actinobacteria.</title>
        <authorList>
            <person name="Sahin N."/>
            <person name="Gencbay T."/>
        </authorList>
    </citation>
    <scope>NUCLEOTIDE SEQUENCE [LARGE SCALE GENOMIC DNA]</scope>
    <source>
        <strain evidence="5 6">HC44</strain>
    </source>
</reference>
<dbReference type="InterPro" id="IPR000794">
    <property type="entry name" value="Beta-ketoacyl_synthase"/>
</dbReference>
<organism evidence="5 6">
    <name type="scientific">Streptomyces scabichelini</name>
    <dbReference type="NCBI Taxonomy" id="2711217"/>
    <lineage>
        <taxon>Bacteria</taxon>
        <taxon>Bacillati</taxon>
        <taxon>Actinomycetota</taxon>
        <taxon>Actinomycetes</taxon>
        <taxon>Kitasatosporales</taxon>
        <taxon>Streptomycetaceae</taxon>
        <taxon>Streptomyces</taxon>
    </lineage>
</organism>
<sequence>MSAQHAAQRAIGPAGEEARHRVVLTGFGVVSSIGLGVTEFLRGLREGRSGAKPITVFDTEGFSHSTGCEVTGFDPAQWVTELELDQLGRATQFSVAAARMALEDSGLDLGRLRERRGLISIGTTDGESYDLDHLVEAEITEGAERMDPVAVRRVPAGRLSVAIAQELGLSDVEAVTVPTACAAGNYAIGYGFDAVASGEAEFAFCGGADAMCRKTFTGFYRLGTIAPDRCQPFDVDRKGILTGEGAGVLVLERLDSALARGAHIYAEVLGYGLNCDAYHQVAPNRASVARVMERALENSGVKPEQVDLISAHGTGTKANDVTEVGAIRQVFGDTPPRTVSVKSMLGHSMGAASALGAIGCALAIDNRFVPPTINHVTTDPECPVDCVPNETVEADLRVVQNNGLAFGGNNAVLLLGRYDATADPIRVKEDALC</sequence>
<dbReference type="InterPro" id="IPR016039">
    <property type="entry name" value="Thiolase-like"/>
</dbReference>
<dbReference type="GO" id="GO:0004315">
    <property type="term" value="F:3-oxoacyl-[acyl-carrier-protein] synthase activity"/>
    <property type="evidence" value="ECO:0007669"/>
    <property type="project" value="TreeGrafter"/>
</dbReference>
<accession>A0A6G4VE65</accession>
<evidence type="ECO:0000256" key="2">
    <source>
        <dbReference type="ARBA" id="ARBA00022679"/>
    </source>
</evidence>
<dbReference type="CDD" id="cd00834">
    <property type="entry name" value="KAS_I_II"/>
    <property type="match status" value="1"/>
</dbReference>
<dbReference type="RefSeq" id="WP_165264780.1">
    <property type="nucleotide sequence ID" value="NZ_JAAKZY010000138.1"/>
</dbReference>